<keyword evidence="2" id="KW-0812">Transmembrane</keyword>
<dbReference type="OrthoDB" id="5528993at2"/>
<organism evidence="3 4">
    <name type="scientific">Polyangium fumosum</name>
    <dbReference type="NCBI Taxonomy" id="889272"/>
    <lineage>
        <taxon>Bacteria</taxon>
        <taxon>Pseudomonadati</taxon>
        <taxon>Myxococcota</taxon>
        <taxon>Polyangia</taxon>
        <taxon>Polyangiales</taxon>
        <taxon>Polyangiaceae</taxon>
        <taxon>Polyangium</taxon>
    </lineage>
</organism>
<evidence type="ECO:0000256" key="2">
    <source>
        <dbReference type="SAM" id="Phobius"/>
    </source>
</evidence>
<sequence>MRRGDCLVAALVVAASGVVLPGCLWSFGEDEGKGRFCAALLRFFRLGLLVLGAFCVSALLLGCGATPAHTQTWAQATPSGKRLFRICRRHPQVDPNARYWYDRGDGTPRTTSLPLDALLESREAKAIFILDASAPPESRRLLGIAFQDLPCDKPPPPPPAPEKLAAKEKEGETKEDEARKDEARKDEPPKPLPRPNPRGASAVERRVEVRRCTAYVEPGRTPMRRKTAGRTCSRLLIHRGRGDTKPIVAENQPRPVEAPVPAEPREVPRGEVWRYDDWSLPPEEMAQLERAYECLQGVCHKRHKNFQDGKTKPAGTHNGQSLSTGSGGGASPPQPAPKTKVRTKTRPFGKPNGGKPNGGKPNGAAAGEASPANAGAAANERRVPNPNGRKGGEAHQDKVKEVTKDVEKRGLEADTEHHVKTPGGHKENRYVDVAGLDKKTGQPVEYHQVGKQRKDGQPVERERKALDDVERAKRRRPMFHPYNKNK</sequence>
<protein>
    <submittedName>
        <fullName evidence="3">Uncharacterized protein</fullName>
    </submittedName>
</protein>
<feature type="compositionally biased region" description="Basic and acidic residues" evidence="1">
    <location>
        <begin position="452"/>
        <end position="471"/>
    </location>
</feature>
<dbReference type="EMBL" id="SSMQ01000004">
    <property type="protein sequence ID" value="TKD12158.1"/>
    <property type="molecule type" value="Genomic_DNA"/>
</dbReference>
<feature type="compositionally biased region" description="Basic residues" evidence="1">
    <location>
        <begin position="472"/>
        <end position="486"/>
    </location>
</feature>
<keyword evidence="2" id="KW-0472">Membrane</keyword>
<dbReference type="Proteomes" id="UP000309215">
    <property type="component" value="Unassembled WGS sequence"/>
</dbReference>
<evidence type="ECO:0000313" key="4">
    <source>
        <dbReference type="Proteomes" id="UP000309215"/>
    </source>
</evidence>
<feature type="transmembrane region" description="Helical" evidence="2">
    <location>
        <begin position="6"/>
        <end position="27"/>
    </location>
</feature>
<proteinExistence type="predicted"/>
<feature type="compositionally biased region" description="Basic and acidic residues" evidence="1">
    <location>
        <begin position="390"/>
        <end position="440"/>
    </location>
</feature>
<feature type="compositionally biased region" description="Low complexity" evidence="1">
    <location>
        <begin position="362"/>
        <end position="378"/>
    </location>
</feature>
<dbReference type="RefSeq" id="WP_136927952.1">
    <property type="nucleotide sequence ID" value="NZ_SSMQ01000004.1"/>
</dbReference>
<dbReference type="AlphaFoldDB" id="A0A4U1JJL4"/>
<evidence type="ECO:0000313" key="3">
    <source>
        <dbReference type="EMBL" id="TKD12158.1"/>
    </source>
</evidence>
<feature type="transmembrane region" description="Helical" evidence="2">
    <location>
        <begin position="39"/>
        <end position="61"/>
    </location>
</feature>
<feature type="region of interest" description="Disordered" evidence="1">
    <location>
        <begin position="305"/>
        <end position="486"/>
    </location>
</feature>
<feature type="region of interest" description="Disordered" evidence="1">
    <location>
        <begin position="147"/>
        <end position="205"/>
    </location>
</feature>
<evidence type="ECO:0000256" key="1">
    <source>
        <dbReference type="SAM" id="MobiDB-lite"/>
    </source>
</evidence>
<feature type="compositionally biased region" description="Gly residues" evidence="1">
    <location>
        <begin position="351"/>
        <end position="361"/>
    </location>
</feature>
<keyword evidence="2" id="KW-1133">Transmembrane helix</keyword>
<comment type="caution">
    <text evidence="3">The sequence shown here is derived from an EMBL/GenBank/DDBJ whole genome shotgun (WGS) entry which is preliminary data.</text>
</comment>
<gene>
    <name evidence="3" type="ORF">E8A74_06005</name>
</gene>
<reference evidence="3 4" key="1">
    <citation type="submission" date="2019-04" db="EMBL/GenBank/DDBJ databases">
        <authorList>
            <person name="Li Y."/>
            <person name="Wang J."/>
        </authorList>
    </citation>
    <scope>NUCLEOTIDE SEQUENCE [LARGE SCALE GENOMIC DNA]</scope>
    <source>
        <strain evidence="3 4">DSM 14668</strain>
    </source>
</reference>
<feature type="compositionally biased region" description="Pro residues" evidence="1">
    <location>
        <begin position="152"/>
        <end position="161"/>
    </location>
</feature>
<keyword evidence="4" id="KW-1185">Reference proteome</keyword>
<accession>A0A4U1JJL4</accession>
<name>A0A4U1JJL4_9BACT</name>
<feature type="compositionally biased region" description="Basic and acidic residues" evidence="1">
    <location>
        <begin position="164"/>
        <end position="189"/>
    </location>
</feature>